<dbReference type="AlphaFoldDB" id="A0A1I1CDR7"/>
<dbReference type="Gene3D" id="3.30.70.2390">
    <property type="match status" value="1"/>
</dbReference>
<feature type="compositionally biased region" description="Low complexity" evidence="1">
    <location>
        <begin position="41"/>
        <end position="84"/>
    </location>
</feature>
<protein>
    <submittedName>
        <fullName evidence="3">LytR cell envelope-related transcriptional attenuator</fullName>
    </submittedName>
</protein>
<dbReference type="STRING" id="490629.SAMN05216266_12531"/>
<name>A0A1I1CDR7_9PSEU</name>
<dbReference type="Proteomes" id="UP000243799">
    <property type="component" value="Unassembled WGS sequence"/>
</dbReference>
<feature type="region of interest" description="Disordered" evidence="1">
    <location>
        <begin position="32"/>
        <end position="131"/>
    </location>
</feature>
<feature type="compositionally biased region" description="Pro residues" evidence="1">
    <location>
        <begin position="102"/>
        <end position="116"/>
    </location>
</feature>
<reference evidence="4" key="1">
    <citation type="submission" date="2016-10" db="EMBL/GenBank/DDBJ databases">
        <authorList>
            <person name="Varghese N."/>
            <person name="Submissions S."/>
        </authorList>
    </citation>
    <scope>NUCLEOTIDE SEQUENCE [LARGE SCALE GENOMIC DNA]</scope>
    <source>
        <strain evidence="4">CGMCC 4.3568</strain>
    </source>
</reference>
<dbReference type="RefSeq" id="WP_091678076.1">
    <property type="nucleotide sequence ID" value="NZ_FOKG01000025.1"/>
</dbReference>
<gene>
    <name evidence="3" type="ORF">SAMN05216266_12531</name>
</gene>
<dbReference type="EMBL" id="FOKG01000025">
    <property type="protein sequence ID" value="SFB60252.1"/>
    <property type="molecule type" value="Genomic_DNA"/>
</dbReference>
<dbReference type="InterPro" id="IPR027381">
    <property type="entry name" value="LytR/CpsA/Psr_C"/>
</dbReference>
<feature type="compositionally biased region" description="Low complexity" evidence="1">
    <location>
        <begin position="91"/>
        <end position="101"/>
    </location>
</feature>
<sequence length="230" mass="22571">MSFGGVSRPARAAGIGLLAVAAAAAVIGGVTLLTNGDGDNTAAPPSTSAPGSPSDPGTSGPDGSSPPSSPGDTSTPPGTSGEPSDPADPTGQPEQSGQPGQPGQPQPGQPGGPPAPGADGSQQDRQASAKWVSVRVYNNSTTKGLASKAAEDLRGQGWNVGEVANYSSGIIPTTTAYYRPGTDEQTAADALAASFGMRSEPRFAGIKDSAPGVIVIVTNDYGQSNGKSGK</sequence>
<dbReference type="Pfam" id="PF13399">
    <property type="entry name" value="LytR_C"/>
    <property type="match status" value="1"/>
</dbReference>
<organism evidence="3 4">
    <name type="scientific">Amycolatopsis marina</name>
    <dbReference type="NCBI Taxonomy" id="490629"/>
    <lineage>
        <taxon>Bacteria</taxon>
        <taxon>Bacillati</taxon>
        <taxon>Actinomycetota</taxon>
        <taxon>Actinomycetes</taxon>
        <taxon>Pseudonocardiales</taxon>
        <taxon>Pseudonocardiaceae</taxon>
        <taxon>Amycolatopsis</taxon>
    </lineage>
</organism>
<evidence type="ECO:0000256" key="1">
    <source>
        <dbReference type="SAM" id="MobiDB-lite"/>
    </source>
</evidence>
<keyword evidence="4" id="KW-1185">Reference proteome</keyword>
<evidence type="ECO:0000259" key="2">
    <source>
        <dbReference type="Pfam" id="PF13399"/>
    </source>
</evidence>
<evidence type="ECO:0000313" key="4">
    <source>
        <dbReference type="Proteomes" id="UP000243799"/>
    </source>
</evidence>
<feature type="domain" description="LytR/CpsA/Psr regulator C-terminal" evidence="2">
    <location>
        <begin position="132"/>
        <end position="221"/>
    </location>
</feature>
<accession>A0A1I1CDR7</accession>
<dbReference type="OrthoDB" id="4427486at2"/>
<evidence type="ECO:0000313" key="3">
    <source>
        <dbReference type="EMBL" id="SFB60252.1"/>
    </source>
</evidence>
<proteinExistence type="predicted"/>